<dbReference type="CDD" id="cd07123">
    <property type="entry name" value="ALDH_F4-17_P5CDH"/>
    <property type="match status" value="1"/>
</dbReference>
<comment type="similarity">
    <text evidence="2 10">Belongs to the aldehyde dehydrogenase family.</text>
</comment>
<dbReference type="InterPro" id="IPR016163">
    <property type="entry name" value="Ald_DH_C"/>
</dbReference>
<dbReference type="Gene3D" id="3.40.605.10">
    <property type="entry name" value="Aldehyde Dehydrogenase, Chain A, domain 1"/>
    <property type="match status" value="1"/>
</dbReference>
<dbReference type="InterPro" id="IPR029510">
    <property type="entry name" value="Ald_DH_CS_GLU"/>
</dbReference>
<dbReference type="UniPathway" id="UPA00261">
    <property type="reaction ID" value="UER00374"/>
</dbReference>
<dbReference type="NCBIfam" id="TIGR01236">
    <property type="entry name" value="D1pyr5carbox1"/>
    <property type="match status" value="1"/>
</dbReference>
<evidence type="ECO:0000256" key="10">
    <source>
        <dbReference type="RuleBase" id="RU003345"/>
    </source>
</evidence>
<evidence type="ECO:0000256" key="6">
    <source>
        <dbReference type="ARBA" id="ARBA00023062"/>
    </source>
</evidence>
<dbReference type="PROSITE" id="PS00070">
    <property type="entry name" value="ALDEHYDE_DEHYDR_CYS"/>
    <property type="match status" value="1"/>
</dbReference>
<dbReference type="AlphaFoldDB" id="S7UZF0"/>
<dbReference type="eggNOG" id="COG1012">
    <property type="taxonomic scope" value="Bacteria"/>
</dbReference>
<evidence type="ECO:0000256" key="7">
    <source>
        <dbReference type="ARBA" id="ARBA00032259"/>
    </source>
</evidence>
<dbReference type="EMBL" id="ATHJ01000099">
    <property type="protein sequence ID" value="EPR37778.1"/>
    <property type="molecule type" value="Genomic_DNA"/>
</dbReference>
<dbReference type="SUPFAM" id="SSF53720">
    <property type="entry name" value="ALDH-like"/>
    <property type="match status" value="1"/>
</dbReference>
<dbReference type="Proteomes" id="UP000014977">
    <property type="component" value="Unassembled WGS sequence"/>
</dbReference>
<accession>S7UZF0</accession>
<dbReference type="InterPro" id="IPR016162">
    <property type="entry name" value="Ald_DH_N"/>
</dbReference>
<dbReference type="InterPro" id="IPR016161">
    <property type="entry name" value="Ald_DH/histidinol_DH"/>
</dbReference>
<evidence type="ECO:0000313" key="12">
    <source>
        <dbReference type="EMBL" id="EPR37778.1"/>
    </source>
</evidence>
<keyword evidence="5" id="KW-0520">NAD</keyword>
<keyword evidence="6" id="KW-0642">Proline metabolism</keyword>
<dbReference type="PANTHER" id="PTHR42862:SF1">
    <property type="entry name" value="DELTA-1-PYRROLINE-5-CARBOXYLATE DEHYDROGENASE 2, ISOFORM A-RELATED"/>
    <property type="match status" value="1"/>
</dbReference>
<evidence type="ECO:0000313" key="13">
    <source>
        <dbReference type="Proteomes" id="UP000014977"/>
    </source>
</evidence>
<dbReference type="Gene3D" id="3.40.309.10">
    <property type="entry name" value="Aldehyde Dehydrogenase, Chain A, domain 2"/>
    <property type="match status" value="1"/>
</dbReference>
<keyword evidence="13" id="KW-1185">Reference proteome</keyword>
<proteinExistence type="inferred from homology"/>
<protein>
    <recommendedName>
        <fullName evidence="7">L-glutamate gamma-semialdehyde dehydrogenase</fullName>
        <ecNumber evidence="3">1.2.1.88</ecNumber>
    </recommendedName>
    <alternativeName>
        <fullName evidence="7">L-glutamate gamma-semialdehyde dehydrogenase</fullName>
    </alternativeName>
</protein>
<dbReference type="PROSITE" id="PS00687">
    <property type="entry name" value="ALDEHYDE_DEHYDR_GLU"/>
    <property type="match status" value="1"/>
</dbReference>
<evidence type="ECO:0000256" key="4">
    <source>
        <dbReference type="ARBA" id="ARBA00023002"/>
    </source>
</evidence>
<comment type="catalytic activity">
    <reaction evidence="8">
        <text>L-glutamate 5-semialdehyde + NAD(+) + H2O = L-glutamate + NADH + 2 H(+)</text>
        <dbReference type="Rhea" id="RHEA:30235"/>
        <dbReference type="ChEBI" id="CHEBI:15377"/>
        <dbReference type="ChEBI" id="CHEBI:15378"/>
        <dbReference type="ChEBI" id="CHEBI:29985"/>
        <dbReference type="ChEBI" id="CHEBI:57540"/>
        <dbReference type="ChEBI" id="CHEBI:57945"/>
        <dbReference type="ChEBI" id="CHEBI:58066"/>
        <dbReference type="EC" id="1.2.1.88"/>
    </reaction>
</comment>
<organism evidence="12 13">
    <name type="scientific">Desulfococcus multivorans DSM 2059</name>
    <dbReference type="NCBI Taxonomy" id="1121405"/>
    <lineage>
        <taxon>Bacteria</taxon>
        <taxon>Pseudomonadati</taxon>
        <taxon>Thermodesulfobacteriota</taxon>
        <taxon>Desulfobacteria</taxon>
        <taxon>Desulfobacterales</taxon>
        <taxon>Desulfococcaceae</taxon>
        <taxon>Desulfococcus</taxon>
    </lineage>
</organism>
<dbReference type="RefSeq" id="WP_020878056.1">
    <property type="nucleotide sequence ID" value="NZ_ATHJ01000099.1"/>
</dbReference>
<reference evidence="12 13" key="1">
    <citation type="journal article" date="2013" name="Genome Announc.">
        <title>Draft genome sequences for three mercury-methylating, sulfate-reducing bacteria.</title>
        <authorList>
            <person name="Brown S.D."/>
            <person name="Hurt R.A.Jr."/>
            <person name="Gilmour C.C."/>
            <person name="Elias D.A."/>
        </authorList>
    </citation>
    <scope>NUCLEOTIDE SEQUENCE [LARGE SCALE GENOMIC DNA]</scope>
    <source>
        <strain evidence="12 13">DSM 2059</strain>
    </source>
</reference>
<gene>
    <name evidence="12" type="ORF">dsmv_2989</name>
</gene>
<evidence type="ECO:0000259" key="11">
    <source>
        <dbReference type="Pfam" id="PF00171"/>
    </source>
</evidence>
<sequence>MSNGVYRIMKPCNEAVPGYLPGSDEKRGLKVRLAELKQSPMEIPLIIGGKEVRSGKTGKCIIPHNHAHVLATYHMAGEAETRMAVQAALDAGKAWAETPWDHRLAVFLRAAEMIRGPWRHTLNAATMLGQSKTVYEADADAACELMDFFRYNSYFFRQIIEEQPECLQGILNRMEYRPLEGFVFAVTPFNFTAIGGNLPGTPAMAGNTVVWKPASTAVYSNYHVMKLLQAAGLPDGVINFIPGPGSAVGPLVMSHSMLAGIHFTGSTAVFQGMWRTVAQNLAHYNGYPRIVGETGGKNFVFAHPSADIETLVPALIGGAFSYQGQKCSATSRVYIPKSIWPAVKTRLTAGIDGIKTGDVEDFTHYMGAVIDRNAFDNISGYIRFAREADDAEIIAGGECDDSIGFFITPTVIVTTDPKFKTMQEEIFGPVMTVFVYPDDDIEKALTLCATTSKYALTGALFARDRAAVVEMERRLCYSAGNLYINDKTTGAFVGLQPFGGARASGTNDKAGSRHNVMRWLSPRTIKENFSPATDYRYGLMQES</sequence>
<dbReference type="Pfam" id="PF00171">
    <property type="entry name" value="Aldedh"/>
    <property type="match status" value="1"/>
</dbReference>
<dbReference type="PANTHER" id="PTHR42862">
    <property type="entry name" value="DELTA-1-PYRROLINE-5-CARBOXYLATE DEHYDROGENASE 1, ISOFORM A-RELATED"/>
    <property type="match status" value="1"/>
</dbReference>
<evidence type="ECO:0000256" key="1">
    <source>
        <dbReference type="ARBA" id="ARBA00004786"/>
    </source>
</evidence>
<evidence type="ECO:0000256" key="3">
    <source>
        <dbReference type="ARBA" id="ARBA00012884"/>
    </source>
</evidence>
<name>S7UZF0_DESML</name>
<dbReference type="GO" id="GO:0003842">
    <property type="term" value="F:L-glutamate gamma-semialdehyde dehydrogenase activity"/>
    <property type="evidence" value="ECO:0007669"/>
    <property type="project" value="UniProtKB-EC"/>
</dbReference>
<dbReference type="FunFam" id="3.40.605.10:FF:000006">
    <property type="entry name" value="1-pyrroline-5-carboxylate dehydrogenase"/>
    <property type="match status" value="1"/>
</dbReference>
<dbReference type="InterPro" id="IPR005931">
    <property type="entry name" value="P5CDH/ALDH4A1"/>
</dbReference>
<dbReference type="STRING" id="897.B2D07_07450"/>
<dbReference type="EC" id="1.2.1.88" evidence="3"/>
<feature type="active site" evidence="9">
    <location>
        <position position="293"/>
    </location>
</feature>
<dbReference type="PATRIC" id="fig|1121405.3.peg.3068"/>
<dbReference type="FunFam" id="3.40.309.10:FF:000005">
    <property type="entry name" value="1-pyrroline-5-carboxylate dehydrogenase 1"/>
    <property type="match status" value="1"/>
</dbReference>
<dbReference type="InterPro" id="IPR016160">
    <property type="entry name" value="Ald_DH_CS_CYS"/>
</dbReference>
<dbReference type="InterPro" id="IPR015590">
    <property type="entry name" value="Aldehyde_DH_dom"/>
</dbReference>
<evidence type="ECO:0000256" key="8">
    <source>
        <dbReference type="ARBA" id="ARBA00048142"/>
    </source>
</evidence>
<comment type="pathway">
    <text evidence="1">Amino-acid degradation; L-proline degradation into L-glutamate; L-glutamate from L-proline: step 2/2.</text>
</comment>
<dbReference type="InterPro" id="IPR050485">
    <property type="entry name" value="Proline_metab_enzyme"/>
</dbReference>
<keyword evidence="4 10" id="KW-0560">Oxidoreductase</keyword>
<feature type="domain" description="Aldehyde dehydrogenase" evidence="11">
    <location>
        <begin position="56"/>
        <end position="524"/>
    </location>
</feature>
<dbReference type="GO" id="GO:0009898">
    <property type="term" value="C:cytoplasmic side of plasma membrane"/>
    <property type="evidence" value="ECO:0007669"/>
    <property type="project" value="TreeGrafter"/>
</dbReference>
<comment type="caution">
    <text evidence="12">The sequence shown here is derived from an EMBL/GenBank/DDBJ whole genome shotgun (WGS) entry which is preliminary data.</text>
</comment>
<dbReference type="GO" id="GO:0004657">
    <property type="term" value="F:proline dehydrogenase activity"/>
    <property type="evidence" value="ECO:0007669"/>
    <property type="project" value="UniProtKB-ARBA"/>
</dbReference>
<evidence type="ECO:0000256" key="5">
    <source>
        <dbReference type="ARBA" id="ARBA00023027"/>
    </source>
</evidence>
<dbReference type="GO" id="GO:0010133">
    <property type="term" value="P:L-proline catabolic process to L-glutamate"/>
    <property type="evidence" value="ECO:0007669"/>
    <property type="project" value="UniProtKB-UniPathway"/>
</dbReference>
<evidence type="ECO:0000256" key="9">
    <source>
        <dbReference type="PROSITE-ProRule" id="PRU10007"/>
    </source>
</evidence>
<dbReference type="OrthoDB" id="9762913at2"/>
<evidence type="ECO:0000256" key="2">
    <source>
        <dbReference type="ARBA" id="ARBA00009986"/>
    </source>
</evidence>